<feature type="compositionally biased region" description="Polar residues" evidence="1">
    <location>
        <begin position="306"/>
        <end position="318"/>
    </location>
</feature>
<protein>
    <submittedName>
        <fullName evidence="2">Uncharacterized protein</fullName>
    </submittedName>
</protein>
<organism evidence="2 3">
    <name type="scientific">Aspergillus homomorphus (strain CBS 101889)</name>
    <dbReference type="NCBI Taxonomy" id="1450537"/>
    <lineage>
        <taxon>Eukaryota</taxon>
        <taxon>Fungi</taxon>
        <taxon>Dikarya</taxon>
        <taxon>Ascomycota</taxon>
        <taxon>Pezizomycotina</taxon>
        <taxon>Eurotiomycetes</taxon>
        <taxon>Eurotiomycetidae</taxon>
        <taxon>Eurotiales</taxon>
        <taxon>Aspergillaceae</taxon>
        <taxon>Aspergillus</taxon>
        <taxon>Aspergillus subgen. Circumdati</taxon>
    </lineage>
</organism>
<feature type="region of interest" description="Disordered" evidence="1">
    <location>
        <begin position="481"/>
        <end position="502"/>
    </location>
</feature>
<feature type="region of interest" description="Disordered" evidence="1">
    <location>
        <begin position="398"/>
        <end position="423"/>
    </location>
</feature>
<reference evidence="2 3" key="1">
    <citation type="submission" date="2018-02" db="EMBL/GenBank/DDBJ databases">
        <title>The genomes of Aspergillus section Nigri reveals drivers in fungal speciation.</title>
        <authorList>
            <consortium name="DOE Joint Genome Institute"/>
            <person name="Vesth T.C."/>
            <person name="Nybo J."/>
            <person name="Theobald S."/>
            <person name="Brandl J."/>
            <person name="Frisvad J.C."/>
            <person name="Nielsen K.F."/>
            <person name="Lyhne E.K."/>
            <person name="Kogle M.E."/>
            <person name="Kuo A."/>
            <person name="Riley R."/>
            <person name="Clum A."/>
            <person name="Nolan M."/>
            <person name="Lipzen A."/>
            <person name="Salamov A."/>
            <person name="Henrissat B."/>
            <person name="Wiebenga A."/>
            <person name="De vries R.P."/>
            <person name="Grigoriev I.V."/>
            <person name="Mortensen U.H."/>
            <person name="Andersen M.R."/>
            <person name="Baker S.E."/>
        </authorList>
    </citation>
    <scope>NUCLEOTIDE SEQUENCE [LARGE SCALE GENOMIC DNA]</scope>
    <source>
        <strain evidence="2 3">CBS 101889</strain>
    </source>
</reference>
<proteinExistence type="predicted"/>
<feature type="compositionally biased region" description="Basic residues" evidence="1">
    <location>
        <begin position="186"/>
        <end position="200"/>
    </location>
</feature>
<dbReference type="OrthoDB" id="5424234at2759"/>
<evidence type="ECO:0000313" key="3">
    <source>
        <dbReference type="Proteomes" id="UP000248961"/>
    </source>
</evidence>
<dbReference type="EMBL" id="KZ824282">
    <property type="protein sequence ID" value="RAL12685.1"/>
    <property type="molecule type" value="Genomic_DNA"/>
</dbReference>
<feature type="compositionally biased region" description="Polar residues" evidence="1">
    <location>
        <begin position="491"/>
        <end position="502"/>
    </location>
</feature>
<feature type="region of interest" description="Disordered" evidence="1">
    <location>
        <begin position="94"/>
        <end position="318"/>
    </location>
</feature>
<feature type="region of interest" description="Disordered" evidence="1">
    <location>
        <begin position="532"/>
        <end position="587"/>
    </location>
</feature>
<dbReference type="AlphaFoldDB" id="A0A395HYZ3"/>
<dbReference type="GeneID" id="37205166"/>
<feature type="compositionally biased region" description="Polar residues" evidence="1">
    <location>
        <begin position="352"/>
        <end position="368"/>
    </location>
</feature>
<feature type="compositionally biased region" description="Pro residues" evidence="1">
    <location>
        <begin position="155"/>
        <end position="166"/>
    </location>
</feature>
<feature type="compositionally biased region" description="Low complexity" evidence="1">
    <location>
        <begin position="227"/>
        <end position="237"/>
    </location>
</feature>
<name>A0A395HYZ3_ASPHC</name>
<sequence length="587" mass="63914">MQWRLRMLRGCGKVSLVAPSLTTCGCDLRCSVVSLVYSANPSVHNDDKGYRLENFFWRIWGNRHLLDSLTGSTLADLFSRISDQRSISLVELHKAQKRAAQANKPRKPSSGSGKPLPPILKKPSSSHSHGENHKTTRILLTAPDGQSTTRKPSNTPTPIPPTPLIVPEPASRVPQKKTFAVTAKARGAKRRPVIMRRKSSQHSAQDPAPLMTDYPETRPVLMRRKSSQQSSGTTSSSVFEESPPLDPVLLAAEPVQPKPATTSRRSSKHSSATSGVSTEILTPQHDSVPSIVQPAESRKAVHRESSQPLSRITSSSVTPESAALTFESSQIQLKQSEIKVSETVEEVAISPEDTSQGLSNEVETQSETPGAAIHQGDQPRCGSLPATFVEDLGELLNMENNPRVPSPPPQKHPGGDFLAKPPTPKPNFFVPCAIRRYDYRHLEAKNYQPPPPKLVDKDFRQRFTDSVRQEHFLASSLSASFGSQSAGSLKPDSSGTASNASPSHQIKILHGNAFTATSSGVTVETVSEDDISVNGNLQDDSADEDEGPSVLTPFSLPPSRSGLSRLMEQSRQGHLLGQGYQHRQWDH</sequence>
<dbReference type="PROSITE" id="PS51257">
    <property type="entry name" value="PROKAR_LIPOPROTEIN"/>
    <property type="match status" value="1"/>
</dbReference>
<keyword evidence="3" id="KW-1185">Reference proteome</keyword>
<dbReference type="RefSeq" id="XP_025551839.1">
    <property type="nucleotide sequence ID" value="XM_025700877.1"/>
</dbReference>
<feature type="region of interest" description="Disordered" evidence="1">
    <location>
        <begin position="349"/>
        <end position="382"/>
    </location>
</feature>
<dbReference type="STRING" id="1450537.A0A395HYZ3"/>
<dbReference type="VEuPathDB" id="FungiDB:BO97DRAFT_52061"/>
<feature type="compositionally biased region" description="Polar residues" evidence="1">
    <location>
        <begin position="275"/>
        <end position="287"/>
    </location>
</feature>
<gene>
    <name evidence="2" type="ORF">BO97DRAFT_52061</name>
</gene>
<evidence type="ECO:0000256" key="1">
    <source>
        <dbReference type="SAM" id="MobiDB-lite"/>
    </source>
</evidence>
<feature type="compositionally biased region" description="Low complexity" evidence="1">
    <location>
        <begin position="260"/>
        <end position="274"/>
    </location>
</feature>
<feature type="compositionally biased region" description="Basic and acidic residues" evidence="1">
    <location>
        <begin position="296"/>
        <end position="305"/>
    </location>
</feature>
<accession>A0A395HYZ3</accession>
<evidence type="ECO:0000313" key="2">
    <source>
        <dbReference type="EMBL" id="RAL12685.1"/>
    </source>
</evidence>
<feature type="compositionally biased region" description="Low complexity" evidence="1">
    <location>
        <begin position="557"/>
        <end position="566"/>
    </location>
</feature>
<dbReference type="Proteomes" id="UP000248961">
    <property type="component" value="Unassembled WGS sequence"/>
</dbReference>